<organism evidence="2 3">
    <name type="scientific">Coccidioides posadasii RMSCC 3488</name>
    <dbReference type="NCBI Taxonomy" id="454284"/>
    <lineage>
        <taxon>Eukaryota</taxon>
        <taxon>Fungi</taxon>
        <taxon>Dikarya</taxon>
        <taxon>Ascomycota</taxon>
        <taxon>Pezizomycotina</taxon>
        <taxon>Eurotiomycetes</taxon>
        <taxon>Eurotiomycetidae</taxon>
        <taxon>Onygenales</taxon>
        <taxon>Onygenaceae</taxon>
        <taxon>Coccidioides</taxon>
    </lineage>
</organism>
<protein>
    <submittedName>
        <fullName evidence="2">Uncharacterized protein</fullName>
    </submittedName>
</protein>
<dbReference type="VEuPathDB" id="FungiDB:CPAG_07279"/>
<reference evidence="2 3" key="1">
    <citation type="submission" date="2007-06" db="EMBL/GenBank/DDBJ databases">
        <title>The Genome Sequence of Coccidioides posadasii RMSCC_3488.</title>
        <authorList>
            <consortium name="Coccidioides Genome Resources Consortium"/>
            <consortium name="The Broad Institute Genome Sequencing Platform"/>
            <person name="Henn M.R."/>
            <person name="Sykes S."/>
            <person name="Young S."/>
            <person name="Jaffe D."/>
            <person name="Berlin A."/>
            <person name="Alvarez P."/>
            <person name="Butler J."/>
            <person name="Gnerre S."/>
            <person name="Grabherr M."/>
            <person name="Mauceli E."/>
            <person name="Brockman W."/>
            <person name="Kodira C."/>
            <person name="Alvarado L."/>
            <person name="Zeng Q."/>
            <person name="Crawford M."/>
            <person name="Antoine C."/>
            <person name="Devon K."/>
            <person name="Galgiani J."/>
            <person name="Orsborn K."/>
            <person name="Lewis M.L."/>
            <person name="Nusbaum C."/>
            <person name="Galagan J."/>
            <person name="Birren B."/>
        </authorList>
    </citation>
    <scope>NUCLEOTIDE SEQUENCE [LARGE SCALE GENOMIC DNA]</scope>
    <source>
        <strain evidence="2 3">RMSCC 3488</strain>
    </source>
</reference>
<dbReference type="EMBL" id="DS268112">
    <property type="protein sequence ID" value="KMM70970.1"/>
    <property type="molecule type" value="Genomic_DNA"/>
</dbReference>
<reference evidence="3" key="3">
    <citation type="journal article" date="2010" name="Genome Res.">
        <title>Population genomic sequencing of Coccidioides fungi reveals recent hybridization and transposon control.</title>
        <authorList>
            <person name="Neafsey D.E."/>
            <person name="Barker B.M."/>
            <person name="Sharpton T.J."/>
            <person name="Stajich J.E."/>
            <person name="Park D.J."/>
            <person name="Whiston E."/>
            <person name="Hung C.-Y."/>
            <person name="McMahan C."/>
            <person name="White J."/>
            <person name="Sykes S."/>
            <person name="Heiman D."/>
            <person name="Young S."/>
            <person name="Zeng Q."/>
            <person name="Abouelleil A."/>
            <person name="Aftuck L."/>
            <person name="Bessette D."/>
            <person name="Brown A."/>
            <person name="FitzGerald M."/>
            <person name="Lui A."/>
            <person name="Macdonald J.P."/>
            <person name="Priest M."/>
            <person name="Orbach M.J."/>
            <person name="Galgiani J.N."/>
            <person name="Kirkland T.N."/>
            <person name="Cole G.T."/>
            <person name="Birren B.W."/>
            <person name="Henn M.R."/>
            <person name="Taylor J.W."/>
            <person name="Rounsley S.D."/>
        </authorList>
    </citation>
    <scope>NUCLEOTIDE SEQUENCE [LARGE SCALE GENOMIC DNA]</scope>
    <source>
        <strain evidence="3">RMSCC 3488</strain>
    </source>
</reference>
<name>A0A0J6FNF8_COCPO</name>
<reference evidence="3" key="2">
    <citation type="journal article" date="2009" name="Genome Res.">
        <title>Comparative genomic analyses of the human fungal pathogens Coccidioides and their relatives.</title>
        <authorList>
            <person name="Sharpton T.J."/>
            <person name="Stajich J.E."/>
            <person name="Rounsley S.D."/>
            <person name="Gardner M.J."/>
            <person name="Wortman J.R."/>
            <person name="Jordar V.S."/>
            <person name="Maiti R."/>
            <person name="Kodira C.D."/>
            <person name="Neafsey D.E."/>
            <person name="Zeng Q."/>
            <person name="Hung C.-Y."/>
            <person name="McMahan C."/>
            <person name="Muszewska A."/>
            <person name="Grynberg M."/>
            <person name="Mandel M.A."/>
            <person name="Kellner E.M."/>
            <person name="Barker B.M."/>
            <person name="Galgiani J.N."/>
            <person name="Orbach M.J."/>
            <person name="Kirkland T.N."/>
            <person name="Cole G.T."/>
            <person name="Henn M.R."/>
            <person name="Birren B.W."/>
            <person name="Taylor J.W."/>
        </authorList>
    </citation>
    <scope>NUCLEOTIDE SEQUENCE [LARGE SCALE GENOMIC DNA]</scope>
    <source>
        <strain evidence="3">RMSCC 3488</strain>
    </source>
</reference>
<feature type="region of interest" description="Disordered" evidence="1">
    <location>
        <begin position="52"/>
        <end position="80"/>
    </location>
</feature>
<evidence type="ECO:0000313" key="2">
    <source>
        <dbReference type="EMBL" id="KMM70970.1"/>
    </source>
</evidence>
<proteinExistence type="predicted"/>
<dbReference type="Proteomes" id="UP000054567">
    <property type="component" value="Unassembled WGS sequence"/>
</dbReference>
<accession>A0A0J6FNF8</accession>
<gene>
    <name evidence="2" type="ORF">CPAG_07279</name>
</gene>
<dbReference type="AlphaFoldDB" id="A0A0J6FNF8"/>
<evidence type="ECO:0000313" key="3">
    <source>
        <dbReference type="Proteomes" id="UP000054567"/>
    </source>
</evidence>
<evidence type="ECO:0000256" key="1">
    <source>
        <dbReference type="SAM" id="MobiDB-lite"/>
    </source>
</evidence>
<sequence length="80" mass="9143">MHPGHGFSASPDPCHCIAWDLDPKRERKPMSRNGLRGNRRLLATPLVLGHPSPSIEFPGMRAREEEQPSHIRWTLPMRQP</sequence>